<comment type="subcellular location">
    <subcellularLocation>
        <location evidence="1">Membrane</location>
        <topology evidence="1">Multi-pass membrane protein</topology>
    </subcellularLocation>
</comment>
<feature type="transmembrane region" description="Helical" evidence="7">
    <location>
        <begin position="222"/>
        <end position="243"/>
    </location>
</feature>
<dbReference type="SUPFAM" id="SSF103473">
    <property type="entry name" value="MFS general substrate transporter"/>
    <property type="match status" value="1"/>
</dbReference>
<proteinExistence type="inferred from homology"/>
<dbReference type="PANTHER" id="PTHR23511:SF35">
    <property type="entry name" value="MAJOR FACILITATOR SUPERFAMILY (MFS) PROFILE DOMAIN-CONTAINING PROTEIN"/>
    <property type="match status" value="1"/>
</dbReference>
<evidence type="ECO:0000256" key="4">
    <source>
        <dbReference type="ARBA" id="ARBA00022692"/>
    </source>
</evidence>
<dbReference type="InterPro" id="IPR036259">
    <property type="entry name" value="MFS_trans_sf"/>
</dbReference>
<keyword evidence="9" id="KW-1185">Reference proteome</keyword>
<feature type="transmembrane region" description="Helical" evidence="7">
    <location>
        <begin position="115"/>
        <end position="141"/>
    </location>
</feature>
<comment type="caution">
    <text evidence="8">The sequence shown here is derived from an EMBL/GenBank/DDBJ whole genome shotgun (WGS) entry which is preliminary data.</text>
</comment>
<dbReference type="EMBL" id="JAPWTK010000008">
    <property type="protein sequence ID" value="KAJ8960611.1"/>
    <property type="molecule type" value="Genomic_DNA"/>
</dbReference>
<feature type="transmembrane region" description="Helical" evidence="7">
    <location>
        <begin position="316"/>
        <end position="341"/>
    </location>
</feature>
<evidence type="ECO:0000256" key="6">
    <source>
        <dbReference type="ARBA" id="ARBA00023136"/>
    </source>
</evidence>
<evidence type="ECO:0000256" key="3">
    <source>
        <dbReference type="ARBA" id="ARBA00022448"/>
    </source>
</evidence>
<dbReference type="InterPro" id="IPR005828">
    <property type="entry name" value="MFS_sugar_transport-like"/>
</dbReference>
<feature type="transmembrane region" description="Helical" evidence="7">
    <location>
        <begin position="48"/>
        <end position="75"/>
    </location>
</feature>
<evidence type="ECO:0000256" key="2">
    <source>
        <dbReference type="ARBA" id="ARBA00008335"/>
    </source>
</evidence>
<name>A0AAV8ZB46_9CUCU</name>
<keyword evidence="5 7" id="KW-1133">Transmembrane helix</keyword>
<protein>
    <submittedName>
        <fullName evidence="8">Uncharacterized protein</fullName>
    </submittedName>
</protein>
<dbReference type="Pfam" id="PF07690">
    <property type="entry name" value="MFS_1"/>
    <property type="match status" value="1"/>
</dbReference>
<dbReference type="Pfam" id="PF00083">
    <property type="entry name" value="Sugar_tr"/>
    <property type="match status" value="1"/>
</dbReference>
<organism evidence="8 9">
    <name type="scientific">Aromia moschata</name>
    <dbReference type="NCBI Taxonomy" id="1265417"/>
    <lineage>
        <taxon>Eukaryota</taxon>
        <taxon>Metazoa</taxon>
        <taxon>Ecdysozoa</taxon>
        <taxon>Arthropoda</taxon>
        <taxon>Hexapoda</taxon>
        <taxon>Insecta</taxon>
        <taxon>Pterygota</taxon>
        <taxon>Neoptera</taxon>
        <taxon>Endopterygota</taxon>
        <taxon>Coleoptera</taxon>
        <taxon>Polyphaga</taxon>
        <taxon>Cucujiformia</taxon>
        <taxon>Chrysomeloidea</taxon>
        <taxon>Cerambycidae</taxon>
        <taxon>Cerambycinae</taxon>
        <taxon>Callichromatini</taxon>
        <taxon>Aromia</taxon>
    </lineage>
</organism>
<dbReference type="GO" id="GO:0022857">
    <property type="term" value="F:transmembrane transporter activity"/>
    <property type="evidence" value="ECO:0007669"/>
    <property type="project" value="InterPro"/>
</dbReference>
<feature type="transmembrane region" description="Helical" evidence="7">
    <location>
        <begin position="425"/>
        <end position="443"/>
    </location>
</feature>
<reference evidence="8" key="1">
    <citation type="journal article" date="2023" name="Insect Mol. Biol.">
        <title>Genome sequencing provides insights into the evolution of gene families encoding plant cell wall-degrading enzymes in longhorned beetles.</title>
        <authorList>
            <person name="Shin N.R."/>
            <person name="Okamura Y."/>
            <person name="Kirsch R."/>
            <person name="Pauchet Y."/>
        </authorList>
    </citation>
    <scope>NUCLEOTIDE SEQUENCE</scope>
    <source>
        <strain evidence="8">AMC_N1</strain>
    </source>
</reference>
<evidence type="ECO:0000256" key="7">
    <source>
        <dbReference type="SAM" id="Phobius"/>
    </source>
</evidence>
<evidence type="ECO:0000313" key="8">
    <source>
        <dbReference type="EMBL" id="KAJ8960611.1"/>
    </source>
</evidence>
<feature type="transmembrane region" description="Helical" evidence="7">
    <location>
        <begin position="523"/>
        <end position="541"/>
    </location>
</feature>
<evidence type="ECO:0000256" key="1">
    <source>
        <dbReference type="ARBA" id="ARBA00004141"/>
    </source>
</evidence>
<dbReference type="GO" id="GO:0016020">
    <property type="term" value="C:membrane"/>
    <property type="evidence" value="ECO:0007669"/>
    <property type="project" value="UniProtKB-SubCell"/>
</dbReference>
<feature type="transmembrane region" description="Helical" evidence="7">
    <location>
        <begin position="449"/>
        <end position="471"/>
    </location>
</feature>
<feature type="non-terminal residue" evidence="8">
    <location>
        <position position="1"/>
    </location>
</feature>
<sequence length="551" mass="60797">RLKQFAIALIIRTVFGRGTSGMGGESKSKLPMPFEEAISMVGFGKFNLYVLLATGLCLMCVIIETMCAMFIIPAAQCDLGLDLAQKGLLSSVSFLGVVSSSHLFGYLADTRGRKNVLLVSLISSSLVSFACSLVSLPWLFILLRFINGFLDLYCLTGDRRFVGHNLRLRRRVPRQRVPAEGGVVDRDFRRARQHVPAGRGVARAPQQWSLDVPLLGVEFRPWRALVVAYAAPSLLAAAAVSALPESPKYLLTRGRHDEVMAILVRIFRANTGKPAEEYAVSAIVWDESLGHVEHPAGEGLWRSVWRQTAPLFGRRYAVKTAMVCFLQFAIFLSTSAVVMWYPQILNGMAEYGNVVPQHEVTMCKSISYDSDEITPVNLPRALVSKTCHDTVNTEVFLVSLVVGASYALCYIFIGTFINMVGKKNLLVMFISATTVSGLCAQLLSGYSYIQIGLGIFLMAGTAIGIVNAVVVDLYPTQIRGMALAVSPHVWETRCDDRLERWRAPYVRDVRLLVLYCRGRSSSIGYLIIIVVLLLPSTQQIQTKTKMIKPAS</sequence>
<dbReference type="InterPro" id="IPR011701">
    <property type="entry name" value="MFS"/>
</dbReference>
<dbReference type="PANTHER" id="PTHR23511">
    <property type="entry name" value="SYNAPTIC VESICLE GLYCOPROTEIN 2"/>
    <property type="match status" value="1"/>
</dbReference>
<dbReference type="Proteomes" id="UP001162162">
    <property type="component" value="Unassembled WGS sequence"/>
</dbReference>
<accession>A0AAV8ZB46</accession>
<dbReference type="Gene3D" id="1.20.1250.20">
    <property type="entry name" value="MFS general substrate transporter like domains"/>
    <property type="match status" value="2"/>
</dbReference>
<keyword evidence="3" id="KW-0813">Transport</keyword>
<keyword evidence="6 7" id="KW-0472">Membrane</keyword>
<comment type="similarity">
    <text evidence="2">Belongs to the major facilitator superfamily.</text>
</comment>
<feature type="transmembrane region" description="Helical" evidence="7">
    <location>
        <begin position="87"/>
        <end position="108"/>
    </location>
</feature>
<dbReference type="AlphaFoldDB" id="A0AAV8ZB46"/>
<evidence type="ECO:0000313" key="9">
    <source>
        <dbReference type="Proteomes" id="UP001162162"/>
    </source>
</evidence>
<feature type="transmembrane region" description="Helical" evidence="7">
    <location>
        <begin position="395"/>
        <end position="413"/>
    </location>
</feature>
<gene>
    <name evidence="8" type="ORF">NQ318_013903</name>
</gene>
<evidence type="ECO:0000256" key="5">
    <source>
        <dbReference type="ARBA" id="ARBA00022989"/>
    </source>
</evidence>
<keyword evidence="4 7" id="KW-0812">Transmembrane</keyword>